<accession>A0ABN6Q9N5</accession>
<keyword evidence="3" id="KW-1185">Reference proteome</keyword>
<evidence type="ECO:0000313" key="2">
    <source>
        <dbReference type="EMBL" id="BDI19896.1"/>
    </source>
</evidence>
<gene>
    <name evidence="2" type="ORF">ANSO36C_56980</name>
</gene>
<feature type="region of interest" description="Disordered" evidence="1">
    <location>
        <begin position="1"/>
        <end position="22"/>
    </location>
</feature>
<reference evidence="2" key="1">
    <citation type="submission" date="2022-04" db="EMBL/GenBank/DDBJ databases">
        <title>Complete genome sequence of a cyanobacterium, Nostoc sp. SO-36, isolated in Antarctica.</title>
        <authorList>
            <person name="Kanesaki Y."/>
            <person name="Effendi D."/>
            <person name="Sakamoto T."/>
            <person name="Ohtani S."/>
            <person name="Awai K."/>
        </authorList>
    </citation>
    <scope>NUCLEOTIDE SEQUENCE</scope>
    <source>
        <strain evidence="2">SO-36</strain>
    </source>
</reference>
<protein>
    <submittedName>
        <fullName evidence="2">Uncharacterized protein</fullName>
    </submittedName>
</protein>
<sequence length="179" mass="20526">MVQSLSPETQLSTPKKETSLETNGNHLNIKYLKLVNHTASGRKDWSYKEYCKIDASFYLHWAMNEDKKKGLSEEEINKILARKKKDANKPDERDRILLCQNHYNHGHRVTHVVETVSSTAEKGDEMWTRLVRVVWVVAQDPWEKYAPEQENVIGNFSFKGGNLISANASSIVLNLDALK</sequence>
<name>A0ABN6Q9N5_NOSCO</name>
<evidence type="ECO:0000313" key="3">
    <source>
        <dbReference type="Proteomes" id="UP001055453"/>
    </source>
</evidence>
<dbReference type="EMBL" id="AP025732">
    <property type="protein sequence ID" value="BDI19896.1"/>
    <property type="molecule type" value="Genomic_DNA"/>
</dbReference>
<evidence type="ECO:0000256" key="1">
    <source>
        <dbReference type="SAM" id="MobiDB-lite"/>
    </source>
</evidence>
<feature type="compositionally biased region" description="Polar residues" evidence="1">
    <location>
        <begin position="1"/>
        <end position="13"/>
    </location>
</feature>
<dbReference type="Proteomes" id="UP001055453">
    <property type="component" value="Chromosome"/>
</dbReference>
<dbReference type="RefSeq" id="WP_251957426.1">
    <property type="nucleotide sequence ID" value="NZ_AP025732.1"/>
</dbReference>
<organism evidence="2 3">
    <name type="scientific">Nostoc cf. commune SO-36</name>
    <dbReference type="NCBI Taxonomy" id="449208"/>
    <lineage>
        <taxon>Bacteria</taxon>
        <taxon>Bacillati</taxon>
        <taxon>Cyanobacteriota</taxon>
        <taxon>Cyanophyceae</taxon>
        <taxon>Nostocales</taxon>
        <taxon>Nostocaceae</taxon>
        <taxon>Nostoc</taxon>
    </lineage>
</organism>
<proteinExistence type="predicted"/>